<evidence type="ECO:0000259" key="2">
    <source>
        <dbReference type="SMART" id="SM00458"/>
    </source>
</evidence>
<dbReference type="SUPFAM" id="SSF52266">
    <property type="entry name" value="SGNH hydrolase"/>
    <property type="match status" value="1"/>
</dbReference>
<dbReference type="Gene3D" id="2.80.10.50">
    <property type="match status" value="1"/>
</dbReference>
<dbReference type="RefSeq" id="WP_203840060.1">
    <property type="nucleotide sequence ID" value="NZ_BAAATV010000014.1"/>
</dbReference>
<dbReference type="EMBL" id="BOMN01000087">
    <property type="protein sequence ID" value="GIE22989.1"/>
    <property type="molecule type" value="Genomic_DNA"/>
</dbReference>
<accession>A0ABQ3ZWU6</accession>
<proteinExistence type="predicted"/>
<feature type="signal peptide" evidence="1">
    <location>
        <begin position="1"/>
        <end position="20"/>
    </location>
</feature>
<feature type="domain" description="Ricin B lectin" evidence="2">
    <location>
        <begin position="294"/>
        <end position="421"/>
    </location>
</feature>
<reference evidence="3 4" key="1">
    <citation type="submission" date="2021-01" db="EMBL/GenBank/DDBJ databases">
        <title>Whole genome shotgun sequence of Actinoplanes humidus NBRC 14915.</title>
        <authorList>
            <person name="Komaki H."/>
            <person name="Tamura T."/>
        </authorList>
    </citation>
    <scope>NUCLEOTIDE SEQUENCE [LARGE SCALE GENOMIC DNA]</scope>
    <source>
        <strain evidence="3 4">NBRC 14915</strain>
    </source>
</reference>
<protein>
    <recommendedName>
        <fullName evidence="2">Ricin B lectin domain-containing protein</fullName>
    </recommendedName>
</protein>
<evidence type="ECO:0000313" key="3">
    <source>
        <dbReference type="EMBL" id="GIE22989.1"/>
    </source>
</evidence>
<feature type="chain" id="PRO_5047164500" description="Ricin B lectin domain-containing protein" evidence="1">
    <location>
        <begin position="21"/>
        <end position="422"/>
    </location>
</feature>
<dbReference type="InterPro" id="IPR000772">
    <property type="entry name" value="Ricin_B_lectin"/>
</dbReference>
<dbReference type="PANTHER" id="PTHR37981">
    <property type="entry name" value="LIPASE 2"/>
    <property type="match status" value="1"/>
</dbReference>
<organism evidence="3 4">
    <name type="scientific">Winogradskya humida</name>
    <dbReference type="NCBI Taxonomy" id="113566"/>
    <lineage>
        <taxon>Bacteria</taxon>
        <taxon>Bacillati</taxon>
        <taxon>Actinomycetota</taxon>
        <taxon>Actinomycetes</taxon>
        <taxon>Micromonosporales</taxon>
        <taxon>Micromonosporaceae</taxon>
        <taxon>Winogradskya</taxon>
    </lineage>
</organism>
<keyword evidence="4" id="KW-1185">Reference proteome</keyword>
<dbReference type="Proteomes" id="UP000603200">
    <property type="component" value="Unassembled WGS sequence"/>
</dbReference>
<dbReference type="SUPFAM" id="SSF50370">
    <property type="entry name" value="Ricin B-like lectins"/>
    <property type="match status" value="1"/>
</dbReference>
<dbReference type="InterPro" id="IPR036514">
    <property type="entry name" value="SGNH_hydro_sf"/>
</dbReference>
<evidence type="ECO:0000313" key="4">
    <source>
        <dbReference type="Proteomes" id="UP000603200"/>
    </source>
</evidence>
<dbReference type="Pfam" id="PF00652">
    <property type="entry name" value="Ricin_B_lectin"/>
    <property type="match status" value="1"/>
</dbReference>
<keyword evidence="1" id="KW-0732">Signal</keyword>
<dbReference type="Gene3D" id="3.40.50.1110">
    <property type="entry name" value="SGNH hydrolase"/>
    <property type="match status" value="1"/>
</dbReference>
<dbReference type="InterPro" id="IPR035992">
    <property type="entry name" value="Ricin_B-like_lectins"/>
</dbReference>
<dbReference type="InterPro" id="IPR013830">
    <property type="entry name" value="SGNH_hydro"/>
</dbReference>
<dbReference type="InterPro" id="IPR037460">
    <property type="entry name" value="SEST-like"/>
</dbReference>
<comment type="caution">
    <text evidence="3">The sequence shown here is derived from an EMBL/GenBank/DDBJ whole genome shotgun (WGS) entry which is preliminary data.</text>
</comment>
<evidence type="ECO:0000256" key="1">
    <source>
        <dbReference type="SAM" id="SignalP"/>
    </source>
</evidence>
<gene>
    <name evidence="3" type="ORF">Ahu01nite_060910</name>
</gene>
<sequence length="422" mass="42098">MPGPQVLLAAVLALTTAAPAAPAQTAAAQTAAAPTAAAPASGLNYVAIGSSFAAGPGIQPVQSGTGASACSRSDNNYPSVLTREIGANLTDVSCSGATTANVLTTSQNGQPPQVNAVSSSTQLVTVTIGGNDVNYLGSLGAYTCQADGGSNCAGVDRNAIDQAFTALGGRLENVVNAVHSAAPSAHVYLVNYFTILPDSGGCTGVPLNADQLAYERSIATRLATATSNAASATGATLVDLAAVSHGHDACAAEPWVETGHPAAGRSAYHPNEAGMRAAAAAVETALGSTGQLHTAEFRSGIAGKCVDVSNAGTADGTAVQLWSCNGSRAQSWAYTPGAGGTLRALGKCLDVSSGGTADRTKVQLWTCNGSGAQRWVTSTNSSLVNPQSGRCLDDPESSTTDGARLQIFTCNGTAAQRWTPAA</sequence>
<dbReference type="Pfam" id="PF13472">
    <property type="entry name" value="Lipase_GDSL_2"/>
    <property type="match status" value="1"/>
</dbReference>
<dbReference type="PANTHER" id="PTHR37981:SF1">
    <property type="entry name" value="SGNH HYDROLASE-TYPE ESTERASE DOMAIN-CONTAINING PROTEIN"/>
    <property type="match status" value="1"/>
</dbReference>
<name>A0ABQ3ZWU6_9ACTN</name>
<dbReference type="CDD" id="cd01823">
    <property type="entry name" value="SEST_like"/>
    <property type="match status" value="1"/>
</dbReference>
<dbReference type="CDD" id="cd23451">
    <property type="entry name" value="beta-trefoil_Ricin_laminarinase"/>
    <property type="match status" value="1"/>
</dbReference>
<dbReference type="PROSITE" id="PS50231">
    <property type="entry name" value="RICIN_B_LECTIN"/>
    <property type="match status" value="1"/>
</dbReference>
<dbReference type="SMART" id="SM00458">
    <property type="entry name" value="RICIN"/>
    <property type="match status" value="1"/>
</dbReference>